<dbReference type="Pfam" id="PF18962">
    <property type="entry name" value="Por_Secre_tail"/>
    <property type="match status" value="1"/>
</dbReference>
<keyword evidence="11" id="KW-1185">Reference proteome</keyword>
<dbReference type="PANTHER" id="PTHR42834">
    <property type="entry name" value="ENDONUCLEASE/EXONUCLEASE/PHOSPHATASE FAMILY PROTEIN (AFU_ORTHOLOGUE AFUA_3G09210)"/>
    <property type="match status" value="1"/>
</dbReference>
<feature type="domain" description="DUF5689" evidence="7">
    <location>
        <begin position="305"/>
        <end position="490"/>
    </location>
</feature>
<dbReference type="GO" id="GO:0003824">
    <property type="term" value="F:catalytic activity"/>
    <property type="evidence" value="ECO:0007669"/>
    <property type="project" value="InterPro"/>
</dbReference>
<accession>A0A2N0VJP4</accession>
<proteinExistence type="predicted"/>
<dbReference type="RefSeq" id="WP_101071719.1">
    <property type="nucleotide sequence ID" value="NZ_PISP01000001.1"/>
</dbReference>
<comment type="subcellular location">
    <subcellularLocation>
        <location evidence="1">Cell projection</location>
        <location evidence="1">Cilium</location>
    </subcellularLocation>
    <subcellularLocation>
        <location evidence="2">Cytoplasm</location>
    </subcellularLocation>
</comment>
<evidence type="ECO:0008006" key="12">
    <source>
        <dbReference type="Google" id="ProtNLM"/>
    </source>
</evidence>
<dbReference type="OrthoDB" id="5500612at2"/>
<dbReference type="InterPro" id="IPR005135">
    <property type="entry name" value="Endo/exonuclease/phosphatase"/>
</dbReference>
<reference evidence="10 11" key="1">
    <citation type="submission" date="2017-11" db="EMBL/GenBank/DDBJ databases">
        <title>Rhodohalobacter 15182 sp. nov., isolated from a salt lake.</title>
        <authorList>
            <person name="Han S."/>
        </authorList>
    </citation>
    <scope>NUCLEOTIDE SEQUENCE [LARGE SCALE GENOMIC DNA]</scope>
    <source>
        <strain evidence="10 11">15182</strain>
    </source>
</reference>
<evidence type="ECO:0000313" key="10">
    <source>
        <dbReference type="EMBL" id="PKD44427.1"/>
    </source>
</evidence>
<dbReference type="Pfam" id="PF18942">
    <property type="entry name" value="DUF5689"/>
    <property type="match status" value="1"/>
</dbReference>
<evidence type="ECO:0000256" key="5">
    <source>
        <dbReference type="ARBA" id="ARBA00023273"/>
    </source>
</evidence>
<evidence type="ECO:0000256" key="2">
    <source>
        <dbReference type="ARBA" id="ARBA00004496"/>
    </source>
</evidence>
<feature type="domain" description="Endonuclease/exonuclease/phosphatase" evidence="6">
    <location>
        <begin position="512"/>
        <end position="731"/>
    </location>
</feature>
<dbReference type="InterPro" id="IPR026444">
    <property type="entry name" value="Secre_tail"/>
</dbReference>
<dbReference type="SUPFAM" id="SSF56219">
    <property type="entry name" value="DNase I-like"/>
    <property type="match status" value="1"/>
</dbReference>
<dbReference type="Gene3D" id="2.60.40.10">
    <property type="entry name" value="Immunoglobulins"/>
    <property type="match status" value="1"/>
</dbReference>
<feature type="domain" description="HYDIN/VesB/CFA65-like Ig-like" evidence="9">
    <location>
        <begin position="199"/>
        <end position="290"/>
    </location>
</feature>
<dbReference type="PANTHER" id="PTHR42834:SF1">
    <property type="entry name" value="ENDONUCLEASE_EXONUCLEASE_PHOSPHATASE FAMILY PROTEIN (AFU_ORTHOLOGUE AFUA_3G09210)"/>
    <property type="match status" value="1"/>
</dbReference>
<dbReference type="AlphaFoldDB" id="A0A2N0VJP4"/>
<dbReference type="EMBL" id="PISP01000001">
    <property type="protein sequence ID" value="PKD44427.1"/>
    <property type="molecule type" value="Genomic_DNA"/>
</dbReference>
<dbReference type="Pfam" id="PF22544">
    <property type="entry name" value="HYDIN_VesB_CFA65-like_Ig"/>
    <property type="match status" value="1"/>
</dbReference>
<protein>
    <recommendedName>
        <fullName evidence="12">Secretion system C-terminal sorting domain-containing protein</fullName>
    </recommendedName>
</protein>
<feature type="domain" description="Secretion system C-terminal sorting" evidence="8">
    <location>
        <begin position="786"/>
        <end position="863"/>
    </location>
</feature>
<comment type="caution">
    <text evidence="10">The sequence shown here is derived from an EMBL/GenBank/DDBJ whole genome shotgun (WGS) entry which is preliminary data.</text>
</comment>
<dbReference type="InterPro" id="IPR036691">
    <property type="entry name" value="Endo/exonu/phosph_ase_sf"/>
</dbReference>
<dbReference type="GO" id="GO:0005737">
    <property type="term" value="C:cytoplasm"/>
    <property type="evidence" value="ECO:0007669"/>
    <property type="project" value="UniProtKB-SubCell"/>
</dbReference>
<evidence type="ECO:0000256" key="3">
    <source>
        <dbReference type="ARBA" id="ARBA00022490"/>
    </source>
</evidence>
<keyword evidence="3" id="KW-0963">Cytoplasm</keyword>
<dbReference type="Proteomes" id="UP000233398">
    <property type="component" value="Unassembled WGS sequence"/>
</dbReference>
<evidence type="ECO:0000259" key="6">
    <source>
        <dbReference type="Pfam" id="PF03372"/>
    </source>
</evidence>
<gene>
    <name evidence="10" type="ORF">CWD77_02870</name>
</gene>
<organism evidence="10 11">
    <name type="scientific">Rhodohalobacter barkolensis</name>
    <dbReference type="NCBI Taxonomy" id="2053187"/>
    <lineage>
        <taxon>Bacteria</taxon>
        <taxon>Pseudomonadati</taxon>
        <taxon>Balneolota</taxon>
        <taxon>Balneolia</taxon>
        <taxon>Balneolales</taxon>
        <taxon>Balneolaceae</taxon>
        <taxon>Rhodohalobacter</taxon>
    </lineage>
</organism>
<dbReference type="Pfam" id="PF03372">
    <property type="entry name" value="Exo_endo_phos"/>
    <property type="match status" value="1"/>
</dbReference>
<evidence type="ECO:0000259" key="8">
    <source>
        <dbReference type="Pfam" id="PF18962"/>
    </source>
</evidence>
<evidence type="ECO:0000313" key="11">
    <source>
        <dbReference type="Proteomes" id="UP000233398"/>
    </source>
</evidence>
<dbReference type="InterPro" id="IPR013783">
    <property type="entry name" value="Ig-like_fold"/>
</dbReference>
<dbReference type="NCBIfam" id="TIGR04183">
    <property type="entry name" value="Por_Secre_tail"/>
    <property type="match status" value="1"/>
</dbReference>
<evidence type="ECO:0000259" key="9">
    <source>
        <dbReference type="Pfam" id="PF22544"/>
    </source>
</evidence>
<dbReference type="Gene3D" id="3.60.10.10">
    <property type="entry name" value="Endonuclease/exonuclease/phosphatase"/>
    <property type="match status" value="1"/>
</dbReference>
<evidence type="ECO:0000256" key="4">
    <source>
        <dbReference type="ARBA" id="ARBA00023069"/>
    </source>
</evidence>
<evidence type="ECO:0000256" key="1">
    <source>
        <dbReference type="ARBA" id="ARBA00004138"/>
    </source>
</evidence>
<evidence type="ECO:0000259" key="7">
    <source>
        <dbReference type="Pfam" id="PF18942"/>
    </source>
</evidence>
<name>A0A2N0VJP4_9BACT</name>
<dbReference type="InterPro" id="IPR043744">
    <property type="entry name" value="DUF5689"/>
</dbReference>
<sequence length="866" mass="95874">MFDLAPKISSNPFKTLSTCILIVTLFSSSVYGQILEDFEDGTKTSYATESVNLQTGEWVLDDALLGSSDGDRKNGNQSVRLRDGSLDMNFDFPDGANEVQFYASNAGFSGDTGGVVRLLYSQNQGENWQQVGDNIELTDDLSLYSIPMSFSGDVRFKIEKFEGGRVNIDDFSIEPFTELAEDPTLQLRIDGEILEDGSEVEFPVINDGDEYSIELRITNMGEPDLNINGVGSTQPGIFSMNPIPTDPISGGESVTVNLSYSPNNPGLHNATLTIESNDAASPQLEINLNGEAIDENDLITIEKAREVAFGTRVSIAGRVTVSDEFNGPIFFQDESAGIAAYESSLIDAVERGDSIRVNGPVTEYNPINGTTGSFLKQIAAVEGDNEVSFEIIDVERVDPQPTDMNIEMMNSGDFEGRLVRFESVDFQNSGIFQGESNYTISDASGSGELRIDGNVDDLVGAFIPEEPVEITGVIDRFNGTYQIKPRDGNDLPAERYIPEGDDIDKDLTFDVVTWNIEWFGAENLGPEDNDLQMNNVIRVIEEIDADIFALQEIANQVAFFGLVDSLDNYSGFTSNYSQSQQTAYLFKTSVMDSLDSGILFDGQDSFDWAGRLPLFFEVNATVDGITRRIILYNVHAKAFGDQPSYNRRLNAAQSLKAYLDDNRSNERVIFLGDFNDQLTLSTYDGADESPYSVFLEDDSYLAITKTLEDLGFASYLDDQFQSMIDHLVINENLFDYYLDRSQRVEDPSYIENFANTTSDHAPVWSRFQFTGQPQELPSEISVEPNYPNPFNPTTVIPFSLPSPSNITIEVFDILGRKVATPANNQDFPAGENEIEFNAAGLSSGVYIYRIQFEDGTVVNEKMMLVK</sequence>
<keyword evidence="5" id="KW-0966">Cell projection</keyword>
<dbReference type="InterPro" id="IPR053879">
    <property type="entry name" value="HYDIN_VesB_CFA65-like_Ig"/>
</dbReference>
<keyword evidence="4" id="KW-0969">Cilium</keyword>